<sequence>MRLVLLDQDAVPTAQESFEYHVKSLHFYEDGLLAFLGDRAVRFNTQLQKEEITETPDALCAQVIGKRLYYATMQQINHAAIR</sequence>
<proteinExistence type="predicted"/>
<comment type="caution">
    <text evidence="1">The sequence shown here is derived from an EMBL/GenBank/DDBJ whole genome shotgun (WGS) entry which is preliminary data.</text>
</comment>
<dbReference type="AlphaFoldDB" id="A0A645EK30"/>
<organism evidence="1">
    <name type="scientific">bioreactor metagenome</name>
    <dbReference type="NCBI Taxonomy" id="1076179"/>
    <lineage>
        <taxon>unclassified sequences</taxon>
        <taxon>metagenomes</taxon>
        <taxon>ecological metagenomes</taxon>
    </lineage>
</organism>
<name>A0A645EK30_9ZZZZ</name>
<evidence type="ECO:0000313" key="1">
    <source>
        <dbReference type="EMBL" id="MPN01489.1"/>
    </source>
</evidence>
<accession>A0A645EK30</accession>
<reference evidence="1" key="1">
    <citation type="submission" date="2019-08" db="EMBL/GenBank/DDBJ databases">
        <authorList>
            <person name="Kucharzyk K."/>
            <person name="Murdoch R.W."/>
            <person name="Higgins S."/>
            <person name="Loffler F."/>
        </authorList>
    </citation>
    <scope>NUCLEOTIDE SEQUENCE</scope>
</reference>
<gene>
    <name evidence="1" type="ORF">SDC9_148698</name>
</gene>
<protein>
    <submittedName>
        <fullName evidence="1">Uncharacterized protein</fullName>
    </submittedName>
</protein>
<dbReference type="EMBL" id="VSSQ01047485">
    <property type="protein sequence ID" value="MPN01489.1"/>
    <property type="molecule type" value="Genomic_DNA"/>
</dbReference>